<evidence type="ECO:0000256" key="1">
    <source>
        <dbReference type="SAM" id="MobiDB-lite"/>
    </source>
</evidence>
<feature type="region of interest" description="Disordered" evidence="1">
    <location>
        <begin position="1"/>
        <end position="32"/>
    </location>
</feature>
<evidence type="ECO:0000313" key="4">
    <source>
        <dbReference type="Proteomes" id="UP001430356"/>
    </source>
</evidence>
<evidence type="ECO:0000256" key="2">
    <source>
        <dbReference type="SAM" id="Phobius"/>
    </source>
</evidence>
<comment type="caution">
    <text evidence="3">The sequence shown here is derived from an EMBL/GenBank/DDBJ whole genome shotgun (WGS) entry which is preliminary data.</text>
</comment>
<dbReference type="PANTHER" id="PTHR13627:SF31">
    <property type="entry name" value="RIBITOL 5-PHOSPHATE TRANSFERASE FKRP"/>
    <property type="match status" value="1"/>
</dbReference>
<keyword evidence="2" id="KW-1133">Transmembrane helix</keyword>
<feature type="transmembrane region" description="Helical" evidence="2">
    <location>
        <begin position="45"/>
        <end position="65"/>
    </location>
</feature>
<dbReference type="InterPro" id="IPR052613">
    <property type="entry name" value="LicD_transferase"/>
</dbReference>
<feature type="compositionally biased region" description="Low complexity" evidence="1">
    <location>
        <begin position="1"/>
        <end position="31"/>
    </location>
</feature>
<keyword evidence="2" id="KW-0812">Transmembrane</keyword>
<keyword evidence="2" id="KW-0472">Membrane</keyword>
<dbReference type="PANTHER" id="PTHR13627">
    <property type="entry name" value="FUKUTIN RELATED PROTEIN"/>
    <property type="match status" value="1"/>
</dbReference>
<name>A0AAW0EPF7_9TRYP</name>
<gene>
    <name evidence="3" type="ORF">NESM_000525300</name>
</gene>
<dbReference type="Proteomes" id="UP001430356">
    <property type="component" value="Unassembled WGS sequence"/>
</dbReference>
<accession>A0AAW0EPF7</accession>
<evidence type="ECO:0000313" key="3">
    <source>
        <dbReference type="EMBL" id="KAK7195923.1"/>
    </source>
</evidence>
<reference evidence="3 4" key="1">
    <citation type="journal article" date="2021" name="MBio">
        <title>A New Model Trypanosomatid, Novymonas esmeraldas: Genomic Perception of Its 'Candidatus Pandoraea novymonadis' Endosymbiont.</title>
        <authorList>
            <person name="Zakharova A."/>
            <person name="Saura A."/>
            <person name="Butenko A."/>
            <person name="Podesvova L."/>
            <person name="Warmusova S."/>
            <person name="Kostygov A.Y."/>
            <person name="Nenarokova A."/>
            <person name="Lukes J."/>
            <person name="Opperdoes F.R."/>
            <person name="Yurchenko V."/>
        </authorList>
    </citation>
    <scope>NUCLEOTIDE SEQUENCE [LARGE SCALE GENOMIC DNA]</scope>
    <source>
        <strain evidence="3 4">E262AT.01</strain>
    </source>
</reference>
<protein>
    <submittedName>
        <fullName evidence="3">LicD family</fullName>
    </submittedName>
</protein>
<keyword evidence="4" id="KW-1185">Reference proteome</keyword>
<dbReference type="EMBL" id="JAECZO010000064">
    <property type="protein sequence ID" value="KAK7195923.1"/>
    <property type="molecule type" value="Genomic_DNA"/>
</dbReference>
<sequence length="227" mass="24331">MSAPPQQPRAGAAEAEASTAPTATVVPSPSADATPPGLMWTRAGIVALVALVSWITISYCSNVYFDRDSAFHNALECTERVLGEHAESNWLLNGTLLGSTRLGRLVLWDADLDIGVLVPTSGDFDAASAALDKDCFGYRSIVKHGTHNPALRIWRKCTNRICAEFYETTLANGVAKTGAGESKQTDLFPLKPCTVSGVAAQCPNNAPFYLAQAYGQDWLTIPLIQLF</sequence>
<dbReference type="AlphaFoldDB" id="A0AAW0EPF7"/>
<organism evidence="3 4">
    <name type="scientific">Novymonas esmeraldas</name>
    <dbReference type="NCBI Taxonomy" id="1808958"/>
    <lineage>
        <taxon>Eukaryota</taxon>
        <taxon>Discoba</taxon>
        <taxon>Euglenozoa</taxon>
        <taxon>Kinetoplastea</taxon>
        <taxon>Metakinetoplastina</taxon>
        <taxon>Trypanosomatida</taxon>
        <taxon>Trypanosomatidae</taxon>
        <taxon>Novymonas</taxon>
    </lineage>
</organism>
<proteinExistence type="predicted"/>